<reference evidence="1" key="1">
    <citation type="submission" date="2008-12" db="EMBL/GenBank/DDBJ databases">
        <title>Annotation of the Yersinia mollaretii ATCC 43969 genome.</title>
        <authorList>
            <person name="Read T.D."/>
            <person name="Akmal A."/>
            <person name="Bishop-Lilly K."/>
            <person name="Chen P.E."/>
            <person name="Cook C."/>
            <person name="Kiley M.P."/>
            <person name="Lentz S."/>
            <person name="Mateczun A."/>
            <person name="Nagarajan N."/>
            <person name="Nolan N."/>
            <person name="Osborne B.I."/>
            <person name="Pop M."/>
            <person name="Sozhamannan S."/>
            <person name="Stewart A.C."/>
            <person name="Sulakvelidze A."/>
            <person name="Thomason B."/>
            <person name="Willner K."/>
            <person name="Zwick M.E."/>
        </authorList>
    </citation>
    <scope>NUCLEOTIDE SEQUENCE [LARGE SCALE GENOMIC DNA]</scope>
    <source>
        <strain evidence="1">ATCC 43969</strain>
    </source>
</reference>
<sequence length="40" mass="4667">MLKYYPTYENSFKKMDIKANLSSLPCFGKPILKTYQSGLF</sequence>
<gene>
    <name evidence="1" type="ORF">ymoll0001_30170</name>
</gene>
<dbReference type="EMBL" id="AALD02000009">
    <property type="protein sequence ID" value="EEQ11339.1"/>
    <property type="molecule type" value="Genomic_DNA"/>
</dbReference>
<evidence type="ECO:0000313" key="1">
    <source>
        <dbReference type="EMBL" id="EEQ11339.1"/>
    </source>
</evidence>
<keyword evidence="2" id="KW-1185">Reference proteome</keyword>
<proteinExistence type="predicted"/>
<accession>A0ABM9YBR2</accession>
<dbReference type="Proteomes" id="UP000003027">
    <property type="component" value="Unassembled WGS sequence"/>
</dbReference>
<name>A0ABM9YBR2_YERMW</name>
<evidence type="ECO:0000313" key="2">
    <source>
        <dbReference type="Proteomes" id="UP000003027"/>
    </source>
</evidence>
<protein>
    <submittedName>
        <fullName evidence="1">Uncharacterized protein</fullName>
    </submittedName>
</protein>
<organism evidence="1 2">
    <name type="scientific">Yersinia mollaretii (strain ATCC 43969 / DSM 18520 / CIP 103324 / CNY 7263 / WAIP 204)</name>
    <dbReference type="NCBI Taxonomy" id="349967"/>
    <lineage>
        <taxon>Bacteria</taxon>
        <taxon>Pseudomonadati</taxon>
        <taxon>Pseudomonadota</taxon>
        <taxon>Gammaproteobacteria</taxon>
        <taxon>Enterobacterales</taxon>
        <taxon>Yersiniaceae</taxon>
        <taxon>Yersinia</taxon>
    </lineage>
</organism>
<comment type="caution">
    <text evidence="1">The sequence shown here is derived from an EMBL/GenBank/DDBJ whole genome shotgun (WGS) entry which is preliminary data.</text>
</comment>